<sequence>MVSQAKYDRAQAIRQATELFWARGFHATSMRTIQAAIDMRPGSIYASFGSKEGLFQEALTHYARSSRSRLAACVERASSPLEGLRSFVTEVVIECRETAPNGMCMLVKTIAELTSDHADLLALARRLLKEVEAAFAGVLRQAQEEGEVDAAKSPERMACYLQVQLMGLRAYARANEGDELIRALIDDVFANLKPAPSGSKG</sequence>
<evidence type="ECO:0000256" key="1">
    <source>
        <dbReference type="ARBA" id="ARBA00023015"/>
    </source>
</evidence>
<dbReference type="SUPFAM" id="SSF46689">
    <property type="entry name" value="Homeodomain-like"/>
    <property type="match status" value="1"/>
</dbReference>
<reference evidence="6 7" key="1">
    <citation type="submission" date="2017-08" db="EMBL/GenBank/DDBJ databases">
        <title>A Genome Sequence of Oceanimonas doudoroffii ATCC 27123T.</title>
        <authorList>
            <person name="Brennan M.A."/>
            <person name="Maclea K.S."/>
            <person name="Mcclelland W.D."/>
            <person name="Trachtenberg A.M."/>
        </authorList>
    </citation>
    <scope>NUCLEOTIDE SEQUENCE [LARGE SCALE GENOMIC DNA]</scope>
    <source>
        <strain evidence="6 7">ATCC 27123</strain>
    </source>
</reference>
<proteinExistence type="predicted"/>
<dbReference type="Pfam" id="PF00440">
    <property type="entry name" value="TetR_N"/>
    <property type="match status" value="1"/>
</dbReference>
<accession>A0A233RDS5</accession>
<dbReference type="PANTHER" id="PTHR47506:SF10">
    <property type="entry name" value="TRANSCRIPTIONAL REGULATORY PROTEIN"/>
    <property type="match status" value="1"/>
</dbReference>
<dbReference type="SUPFAM" id="SSF48498">
    <property type="entry name" value="Tetracyclin repressor-like, C-terminal domain"/>
    <property type="match status" value="1"/>
</dbReference>
<evidence type="ECO:0000256" key="2">
    <source>
        <dbReference type="ARBA" id="ARBA00023125"/>
    </source>
</evidence>
<dbReference type="Pfam" id="PF16925">
    <property type="entry name" value="TetR_C_13"/>
    <property type="match status" value="1"/>
</dbReference>
<name>A0A233RDS5_9GAMM</name>
<dbReference type="InterPro" id="IPR001647">
    <property type="entry name" value="HTH_TetR"/>
</dbReference>
<protein>
    <submittedName>
        <fullName evidence="6">TetR family transcriptional regulator</fullName>
    </submittedName>
</protein>
<evidence type="ECO:0000313" key="7">
    <source>
        <dbReference type="Proteomes" id="UP000242757"/>
    </source>
</evidence>
<keyword evidence="7" id="KW-1185">Reference proteome</keyword>
<dbReference type="OrthoDB" id="270177at2"/>
<dbReference type="RefSeq" id="WP_094200910.1">
    <property type="nucleotide sequence ID" value="NZ_NBIM01000003.1"/>
</dbReference>
<feature type="DNA-binding region" description="H-T-H motif" evidence="4">
    <location>
        <begin position="29"/>
        <end position="48"/>
    </location>
</feature>
<evidence type="ECO:0000256" key="3">
    <source>
        <dbReference type="ARBA" id="ARBA00023163"/>
    </source>
</evidence>
<evidence type="ECO:0000259" key="5">
    <source>
        <dbReference type="PROSITE" id="PS50977"/>
    </source>
</evidence>
<organism evidence="6 7">
    <name type="scientific">Oceanimonas doudoroffii</name>
    <dbReference type="NCBI Taxonomy" id="84158"/>
    <lineage>
        <taxon>Bacteria</taxon>
        <taxon>Pseudomonadati</taxon>
        <taxon>Pseudomonadota</taxon>
        <taxon>Gammaproteobacteria</taxon>
        <taxon>Aeromonadales</taxon>
        <taxon>Aeromonadaceae</taxon>
        <taxon>Oceanimonas</taxon>
    </lineage>
</organism>
<dbReference type="GO" id="GO:0003677">
    <property type="term" value="F:DNA binding"/>
    <property type="evidence" value="ECO:0007669"/>
    <property type="project" value="UniProtKB-UniRule"/>
</dbReference>
<dbReference type="AlphaFoldDB" id="A0A233RDS5"/>
<gene>
    <name evidence="6" type="ORF">B6S08_11240</name>
</gene>
<evidence type="ECO:0000256" key="4">
    <source>
        <dbReference type="PROSITE-ProRule" id="PRU00335"/>
    </source>
</evidence>
<dbReference type="InterPro" id="IPR011075">
    <property type="entry name" value="TetR_C"/>
</dbReference>
<comment type="caution">
    <text evidence="6">The sequence shown here is derived from an EMBL/GenBank/DDBJ whole genome shotgun (WGS) entry which is preliminary data.</text>
</comment>
<dbReference type="PANTHER" id="PTHR47506">
    <property type="entry name" value="TRANSCRIPTIONAL REGULATORY PROTEIN"/>
    <property type="match status" value="1"/>
</dbReference>
<dbReference type="Proteomes" id="UP000242757">
    <property type="component" value="Unassembled WGS sequence"/>
</dbReference>
<dbReference type="Gene3D" id="1.10.357.10">
    <property type="entry name" value="Tetracycline Repressor, domain 2"/>
    <property type="match status" value="1"/>
</dbReference>
<dbReference type="PROSITE" id="PS50977">
    <property type="entry name" value="HTH_TETR_2"/>
    <property type="match status" value="1"/>
</dbReference>
<keyword evidence="3" id="KW-0804">Transcription</keyword>
<dbReference type="InterPro" id="IPR036271">
    <property type="entry name" value="Tet_transcr_reg_TetR-rel_C_sf"/>
</dbReference>
<dbReference type="EMBL" id="NBIM01000003">
    <property type="protein sequence ID" value="OXY81542.1"/>
    <property type="molecule type" value="Genomic_DNA"/>
</dbReference>
<feature type="domain" description="HTH tetR-type" evidence="5">
    <location>
        <begin position="6"/>
        <end position="66"/>
    </location>
</feature>
<dbReference type="Gene3D" id="1.10.10.60">
    <property type="entry name" value="Homeodomain-like"/>
    <property type="match status" value="1"/>
</dbReference>
<keyword evidence="2 4" id="KW-0238">DNA-binding</keyword>
<evidence type="ECO:0000313" key="6">
    <source>
        <dbReference type="EMBL" id="OXY81542.1"/>
    </source>
</evidence>
<dbReference type="InterPro" id="IPR009057">
    <property type="entry name" value="Homeodomain-like_sf"/>
</dbReference>
<keyword evidence="1" id="KW-0805">Transcription regulation</keyword>